<dbReference type="PANTHER" id="PTHR42961:SF2">
    <property type="entry name" value="IRON-SULFUR PROTEIN NUBPL"/>
    <property type="match status" value="1"/>
</dbReference>
<evidence type="ECO:0000256" key="6">
    <source>
        <dbReference type="ARBA" id="ARBA00023014"/>
    </source>
</evidence>
<evidence type="ECO:0000256" key="5">
    <source>
        <dbReference type="ARBA" id="ARBA00023004"/>
    </source>
</evidence>
<name>A0A5N5SKA5_9CRUS</name>
<dbReference type="GO" id="GO:0046872">
    <property type="term" value="F:metal ion binding"/>
    <property type="evidence" value="ECO:0007669"/>
    <property type="project" value="UniProtKB-KW"/>
</dbReference>
<dbReference type="GO" id="GO:0140663">
    <property type="term" value="F:ATP-dependent FeS chaperone activity"/>
    <property type="evidence" value="ECO:0007669"/>
    <property type="project" value="InterPro"/>
</dbReference>
<dbReference type="EMBL" id="SEYY01023993">
    <property type="protein sequence ID" value="KAB7494483.1"/>
    <property type="molecule type" value="Genomic_DNA"/>
</dbReference>
<keyword evidence="6" id="KW-0411">Iron-sulfur</keyword>
<evidence type="ECO:0000256" key="2">
    <source>
        <dbReference type="ARBA" id="ARBA00022723"/>
    </source>
</evidence>
<keyword evidence="1" id="KW-0004">4Fe-4S</keyword>
<dbReference type="AlphaFoldDB" id="A0A5N5SKA5"/>
<dbReference type="CDD" id="cd02037">
    <property type="entry name" value="Mrp_NBP35"/>
    <property type="match status" value="1"/>
</dbReference>
<accession>A0A5N5SKA5</accession>
<evidence type="ECO:0000256" key="3">
    <source>
        <dbReference type="ARBA" id="ARBA00022741"/>
    </source>
</evidence>
<dbReference type="PROSITE" id="PS01215">
    <property type="entry name" value="MRP"/>
    <property type="match status" value="1"/>
</dbReference>
<dbReference type="GO" id="GO:0051539">
    <property type="term" value="F:4 iron, 4 sulfur cluster binding"/>
    <property type="evidence" value="ECO:0007669"/>
    <property type="project" value="UniProtKB-KW"/>
</dbReference>
<comment type="caution">
    <text evidence="8">The sequence shown here is derived from an EMBL/GenBank/DDBJ whole genome shotgun (WGS) entry which is preliminary data.</text>
</comment>
<evidence type="ECO:0000313" key="8">
    <source>
        <dbReference type="EMBL" id="KAB7494483.1"/>
    </source>
</evidence>
<evidence type="ECO:0000313" key="9">
    <source>
        <dbReference type="Proteomes" id="UP000326759"/>
    </source>
</evidence>
<proteinExistence type="inferred from homology"/>
<dbReference type="InterPro" id="IPR033756">
    <property type="entry name" value="YlxH/NBP35"/>
</dbReference>
<evidence type="ECO:0000256" key="4">
    <source>
        <dbReference type="ARBA" id="ARBA00022840"/>
    </source>
</evidence>
<reference evidence="8 9" key="1">
    <citation type="journal article" date="2019" name="PLoS Biol.">
        <title>Sex chromosomes control vertical transmission of feminizing Wolbachia symbionts in an isopod.</title>
        <authorList>
            <person name="Becking T."/>
            <person name="Chebbi M.A."/>
            <person name="Giraud I."/>
            <person name="Moumen B."/>
            <person name="Laverre T."/>
            <person name="Caubet Y."/>
            <person name="Peccoud J."/>
            <person name="Gilbert C."/>
            <person name="Cordaux R."/>
        </authorList>
    </citation>
    <scope>NUCLEOTIDE SEQUENCE [LARGE SCALE GENOMIC DNA]</scope>
    <source>
        <strain evidence="8">ANa2</strain>
        <tissue evidence="8">Whole body excluding digestive tract and cuticle</tissue>
    </source>
</reference>
<organism evidence="8 9">
    <name type="scientific">Armadillidium nasatum</name>
    <dbReference type="NCBI Taxonomy" id="96803"/>
    <lineage>
        <taxon>Eukaryota</taxon>
        <taxon>Metazoa</taxon>
        <taxon>Ecdysozoa</taxon>
        <taxon>Arthropoda</taxon>
        <taxon>Crustacea</taxon>
        <taxon>Multicrustacea</taxon>
        <taxon>Malacostraca</taxon>
        <taxon>Eumalacostraca</taxon>
        <taxon>Peracarida</taxon>
        <taxon>Isopoda</taxon>
        <taxon>Oniscidea</taxon>
        <taxon>Crinocheta</taxon>
        <taxon>Armadillidiidae</taxon>
        <taxon>Armadillidium</taxon>
    </lineage>
</organism>
<dbReference type="PANTHER" id="PTHR42961">
    <property type="entry name" value="IRON-SULFUR PROTEIN NUBPL"/>
    <property type="match status" value="1"/>
</dbReference>
<sequence length="246" mass="26506">MAKSLPKRQKIQDVDNVIVVASGKGGVGKSTTSVNLAIALSNIDKNHSVGLLDVDVFGPSIPKMMNLQEKPQLDKNPVVWRGPMVMSAVQRLLLRTSWGALDYLILDLPPGTGDTQLSISQLIEVNGAVIVSTPQDIALIDARKGAEMFQKVGIPVLGLVQNMSVFQCPKCGHKEHIFGENGVAKMAEDIGVEILGDVPLDQRIRIGSDEGQPVTLEGLSSPQAAAYLKIAENVKRKLEVKKMKPN</sequence>
<dbReference type="Gene3D" id="3.40.50.300">
    <property type="entry name" value="P-loop containing nucleotide triphosphate hydrolases"/>
    <property type="match status" value="1"/>
</dbReference>
<dbReference type="HAMAP" id="MF_02040">
    <property type="entry name" value="Mrp_NBP35"/>
    <property type="match status" value="1"/>
</dbReference>
<keyword evidence="3" id="KW-0547">Nucleotide-binding</keyword>
<dbReference type="GO" id="GO:0016226">
    <property type="term" value="P:iron-sulfur cluster assembly"/>
    <property type="evidence" value="ECO:0007669"/>
    <property type="project" value="InterPro"/>
</dbReference>
<dbReference type="InterPro" id="IPR019591">
    <property type="entry name" value="Mrp/NBP35_ATP-bd"/>
</dbReference>
<comment type="similarity">
    <text evidence="7">Belongs to the Mrp/NBP35 ATP-binding proteins family.</text>
</comment>
<dbReference type="OrthoDB" id="1741334at2759"/>
<evidence type="ECO:0000256" key="7">
    <source>
        <dbReference type="ARBA" id="ARBA00024036"/>
    </source>
</evidence>
<dbReference type="GO" id="GO:0032981">
    <property type="term" value="P:mitochondrial respiratory chain complex I assembly"/>
    <property type="evidence" value="ECO:0007669"/>
    <property type="project" value="TreeGrafter"/>
</dbReference>
<dbReference type="InterPro" id="IPR000808">
    <property type="entry name" value="Mrp-like_CS"/>
</dbReference>
<dbReference type="GO" id="GO:0005739">
    <property type="term" value="C:mitochondrion"/>
    <property type="evidence" value="ECO:0007669"/>
    <property type="project" value="TreeGrafter"/>
</dbReference>
<dbReference type="InterPro" id="IPR027417">
    <property type="entry name" value="P-loop_NTPase"/>
</dbReference>
<dbReference type="InterPro" id="IPR044304">
    <property type="entry name" value="NUBPL-like"/>
</dbReference>
<keyword evidence="5" id="KW-0408">Iron</keyword>
<dbReference type="SUPFAM" id="SSF52540">
    <property type="entry name" value="P-loop containing nucleoside triphosphate hydrolases"/>
    <property type="match status" value="1"/>
</dbReference>
<gene>
    <name evidence="8" type="primary">NUBPL</name>
    <name evidence="8" type="ORF">Anas_10448</name>
</gene>
<protein>
    <submittedName>
        <fullName evidence="8">Iron-sulfur protein NUBPL</fullName>
    </submittedName>
</protein>
<keyword evidence="4" id="KW-0067">ATP-binding</keyword>
<keyword evidence="9" id="KW-1185">Reference proteome</keyword>
<dbReference type="Pfam" id="PF10609">
    <property type="entry name" value="ParA"/>
    <property type="match status" value="2"/>
</dbReference>
<dbReference type="GO" id="GO:0005524">
    <property type="term" value="F:ATP binding"/>
    <property type="evidence" value="ECO:0007669"/>
    <property type="project" value="UniProtKB-KW"/>
</dbReference>
<keyword evidence="2" id="KW-0479">Metal-binding</keyword>
<evidence type="ECO:0000256" key="1">
    <source>
        <dbReference type="ARBA" id="ARBA00022485"/>
    </source>
</evidence>
<dbReference type="Proteomes" id="UP000326759">
    <property type="component" value="Unassembled WGS sequence"/>
</dbReference>